<evidence type="ECO:0000256" key="5">
    <source>
        <dbReference type="ARBA" id="ARBA00022989"/>
    </source>
</evidence>
<evidence type="ECO:0000256" key="7">
    <source>
        <dbReference type="SAM" id="Phobius"/>
    </source>
</evidence>
<accession>A0A5E4XN76</accession>
<feature type="transmembrane region" description="Helical" evidence="7">
    <location>
        <begin position="137"/>
        <end position="161"/>
    </location>
</feature>
<name>A0A5E4XN76_9BURK</name>
<evidence type="ECO:0000256" key="1">
    <source>
        <dbReference type="ARBA" id="ARBA00003279"/>
    </source>
</evidence>
<feature type="transmembrane region" description="Helical" evidence="7">
    <location>
        <begin position="303"/>
        <end position="320"/>
    </location>
</feature>
<dbReference type="GeneID" id="300405992"/>
<dbReference type="OrthoDB" id="9807274at2"/>
<dbReference type="CDD" id="cd17321">
    <property type="entry name" value="MFS_MMR_MDR_like"/>
    <property type="match status" value="1"/>
</dbReference>
<dbReference type="PROSITE" id="PS00216">
    <property type="entry name" value="SUGAR_TRANSPORT_1"/>
    <property type="match status" value="1"/>
</dbReference>
<protein>
    <submittedName>
        <fullName evidence="9">MFS transporter</fullName>
    </submittedName>
</protein>
<comment type="similarity">
    <text evidence="3">Belongs to the major facilitator superfamily. TCR/Tet family.</text>
</comment>
<feature type="transmembrane region" description="Helical" evidence="7">
    <location>
        <begin position="48"/>
        <end position="66"/>
    </location>
</feature>
<dbReference type="PANTHER" id="PTHR42718">
    <property type="entry name" value="MAJOR FACILITATOR SUPERFAMILY MULTIDRUG TRANSPORTER MFSC"/>
    <property type="match status" value="1"/>
</dbReference>
<evidence type="ECO:0000256" key="3">
    <source>
        <dbReference type="ARBA" id="ARBA00007520"/>
    </source>
</evidence>
<feature type="transmembrane region" description="Helical" evidence="7">
    <location>
        <begin position="229"/>
        <end position="247"/>
    </location>
</feature>
<keyword evidence="6 7" id="KW-0472">Membrane</keyword>
<evidence type="ECO:0000256" key="2">
    <source>
        <dbReference type="ARBA" id="ARBA00004141"/>
    </source>
</evidence>
<feature type="transmembrane region" description="Helical" evidence="7">
    <location>
        <begin position="332"/>
        <end position="351"/>
    </location>
</feature>
<dbReference type="Proteomes" id="UP000366945">
    <property type="component" value="Unassembled WGS sequence"/>
</dbReference>
<organism evidence="9 10">
    <name type="scientific">Pandoraea pneumonica</name>
    <dbReference type="NCBI Taxonomy" id="2508299"/>
    <lineage>
        <taxon>Bacteria</taxon>
        <taxon>Pseudomonadati</taxon>
        <taxon>Pseudomonadota</taxon>
        <taxon>Betaproteobacteria</taxon>
        <taxon>Burkholderiales</taxon>
        <taxon>Burkholderiaceae</taxon>
        <taxon>Pandoraea</taxon>
    </lineage>
</organism>
<feature type="transmembrane region" description="Helical" evidence="7">
    <location>
        <begin position="357"/>
        <end position="379"/>
    </location>
</feature>
<feature type="transmembrane region" description="Helical" evidence="7">
    <location>
        <begin position="167"/>
        <end position="186"/>
    </location>
</feature>
<dbReference type="InterPro" id="IPR005829">
    <property type="entry name" value="Sugar_transporter_CS"/>
</dbReference>
<reference evidence="9 10" key="1">
    <citation type="submission" date="2019-08" db="EMBL/GenBank/DDBJ databases">
        <authorList>
            <person name="Peeters C."/>
        </authorList>
    </citation>
    <scope>NUCLEOTIDE SEQUENCE [LARGE SCALE GENOMIC DNA]</scope>
    <source>
        <strain evidence="9 10">LMG 31114</strain>
    </source>
</reference>
<comment type="subcellular location">
    <subcellularLocation>
        <location evidence="2">Membrane</location>
        <topology evidence="2">Multi-pass membrane protein</topology>
    </subcellularLocation>
</comment>
<proteinExistence type="inferred from homology"/>
<dbReference type="Gene3D" id="1.20.1250.20">
    <property type="entry name" value="MFS general substrate transporter like domains"/>
    <property type="match status" value="1"/>
</dbReference>
<evidence type="ECO:0000256" key="4">
    <source>
        <dbReference type="ARBA" id="ARBA00022692"/>
    </source>
</evidence>
<evidence type="ECO:0000259" key="8">
    <source>
        <dbReference type="PROSITE" id="PS50850"/>
    </source>
</evidence>
<dbReference type="PROSITE" id="PS50850">
    <property type="entry name" value="MFS"/>
    <property type="match status" value="1"/>
</dbReference>
<evidence type="ECO:0000313" key="10">
    <source>
        <dbReference type="Proteomes" id="UP000366945"/>
    </source>
</evidence>
<dbReference type="EMBL" id="CABPSK010000004">
    <property type="protein sequence ID" value="VVE37959.1"/>
    <property type="molecule type" value="Genomic_DNA"/>
</dbReference>
<dbReference type="PRINTS" id="PR01035">
    <property type="entry name" value="TCRTETA"/>
</dbReference>
<feature type="transmembrane region" description="Helical" evidence="7">
    <location>
        <begin position="400"/>
        <end position="419"/>
    </location>
</feature>
<feature type="transmembrane region" description="Helical" evidence="7">
    <location>
        <begin position="482"/>
        <end position="503"/>
    </location>
</feature>
<dbReference type="InterPro" id="IPR011701">
    <property type="entry name" value="MFS"/>
</dbReference>
<evidence type="ECO:0000256" key="6">
    <source>
        <dbReference type="ARBA" id="ARBA00023136"/>
    </source>
</evidence>
<dbReference type="PANTHER" id="PTHR42718:SF49">
    <property type="entry name" value="EXPORT PROTEIN"/>
    <property type="match status" value="1"/>
</dbReference>
<evidence type="ECO:0000313" key="9">
    <source>
        <dbReference type="EMBL" id="VVE37959.1"/>
    </source>
</evidence>
<feature type="transmembrane region" description="Helical" evidence="7">
    <location>
        <begin position="198"/>
        <end position="217"/>
    </location>
</feature>
<comment type="function">
    <text evidence="1">Resistance to tetracycline by an active tetracycline efflux. This is an energy-dependent process that decreases the accumulation of the antibiotic in whole cells. This protein functions as a metal-tetracycline/H(+) antiporter.</text>
</comment>
<dbReference type="InterPro" id="IPR001958">
    <property type="entry name" value="Tet-R_TetA/multi-R_MdtG-like"/>
</dbReference>
<dbReference type="RefSeq" id="WP_150681239.1">
    <property type="nucleotide sequence ID" value="NZ_CABPSK010000004.1"/>
</dbReference>
<dbReference type="InterPro" id="IPR036259">
    <property type="entry name" value="MFS_trans_sf"/>
</dbReference>
<keyword evidence="4 7" id="KW-0812">Transmembrane</keyword>
<feature type="transmembrane region" description="Helical" evidence="7">
    <location>
        <begin position="268"/>
        <end position="291"/>
    </location>
</feature>
<sequence length="521" mass="54944">MTASRTSKNHLALAAICLTSLMFGLEISSVPTVLPTLESVLHADFKALQWIMNAYTLACTTVLMATGTLADRFGRRRVYVASIVVFAVTSLICGLAQSASVLIVSRFLQGVGGGAMLICMVAVLSHQFREGRERSRAFGAWGIVFGSGLGFGPIVGGLIVAVSSWQWVFLIHVVIAMVALGLVFAGVQESRDPHAEHLDVPGIVTLSLSTFGLVYYITQGPDFGFNSPTGLSIIAATVLSFIAFLIVEKRNPRPMFDFSVFRIRAFSGAMFGSMGMNFSYWPFIVYLPIYFQGALGYSSVNTGLSLLAYTVPTLVVPPFAERLALRIGAHRVIPLGMFTIGLGFLLMRFGIDMAHASWLTVLPGCVLCGAGLGMTNTPVTNTATGAVSSNRAGMASGIDMSARLISLAINIAVMGFVLLEGVSAYLTRALPASTDALSLRWLAEKVAAGNLDQLAQGNAALAVADPNGAIVHAALVHGFGVVMWYGVIGAWAMAALSAVAFGAGSLQPKRALEGEAHPPGL</sequence>
<feature type="domain" description="Major facilitator superfamily (MFS) profile" evidence="8">
    <location>
        <begin position="12"/>
        <end position="447"/>
    </location>
</feature>
<dbReference type="GO" id="GO:0016020">
    <property type="term" value="C:membrane"/>
    <property type="evidence" value="ECO:0007669"/>
    <property type="project" value="UniProtKB-SubCell"/>
</dbReference>
<dbReference type="AlphaFoldDB" id="A0A5E4XN76"/>
<keyword evidence="10" id="KW-1185">Reference proteome</keyword>
<dbReference type="GO" id="GO:0022857">
    <property type="term" value="F:transmembrane transporter activity"/>
    <property type="evidence" value="ECO:0007669"/>
    <property type="project" value="InterPro"/>
</dbReference>
<dbReference type="Gene3D" id="1.20.1720.10">
    <property type="entry name" value="Multidrug resistance protein D"/>
    <property type="match status" value="1"/>
</dbReference>
<dbReference type="InterPro" id="IPR020846">
    <property type="entry name" value="MFS_dom"/>
</dbReference>
<dbReference type="Pfam" id="PF07690">
    <property type="entry name" value="MFS_1"/>
    <property type="match status" value="1"/>
</dbReference>
<gene>
    <name evidence="9" type="ORF">PPN31114_04000</name>
</gene>
<feature type="transmembrane region" description="Helical" evidence="7">
    <location>
        <begin position="103"/>
        <end position="125"/>
    </location>
</feature>
<dbReference type="SUPFAM" id="SSF103473">
    <property type="entry name" value="MFS general substrate transporter"/>
    <property type="match status" value="1"/>
</dbReference>
<keyword evidence="5 7" id="KW-1133">Transmembrane helix</keyword>
<feature type="transmembrane region" description="Helical" evidence="7">
    <location>
        <begin position="78"/>
        <end position="97"/>
    </location>
</feature>